<dbReference type="OrthoDB" id="6873087at2"/>
<dbReference type="AlphaFoldDB" id="A0A4R7V7P7"/>
<keyword evidence="2" id="KW-1185">Reference proteome</keyword>
<comment type="caution">
    <text evidence="1">The sequence shown here is derived from an EMBL/GenBank/DDBJ whole genome shotgun (WGS) entry which is preliminary data.</text>
</comment>
<dbReference type="RefSeq" id="WP_133906654.1">
    <property type="nucleotide sequence ID" value="NZ_SOCP01000014.1"/>
</dbReference>
<dbReference type="EMBL" id="SOCP01000014">
    <property type="protein sequence ID" value="TDV44205.1"/>
    <property type="molecule type" value="Genomic_DNA"/>
</dbReference>
<evidence type="ECO:0000313" key="1">
    <source>
        <dbReference type="EMBL" id="TDV44205.1"/>
    </source>
</evidence>
<accession>A0A4R7V7P7</accession>
<organism evidence="1 2">
    <name type="scientific">Actinophytocola oryzae</name>
    <dbReference type="NCBI Taxonomy" id="502181"/>
    <lineage>
        <taxon>Bacteria</taxon>
        <taxon>Bacillati</taxon>
        <taxon>Actinomycetota</taxon>
        <taxon>Actinomycetes</taxon>
        <taxon>Pseudonocardiales</taxon>
        <taxon>Pseudonocardiaceae</taxon>
    </lineage>
</organism>
<reference evidence="1 2" key="1">
    <citation type="submission" date="2019-03" db="EMBL/GenBank/DDBJ databases">
        <title>Genomic Encyclopedia of Archaeal and Bacterial Type Strains, Phase II (KMG-II): from individual species to whole genera.</title>
        <authorList>
            <person name="Goeker M."/>
        </authorList>
    </citation>
    <scope>NUCLEOTIDE SEQUENCE [LARGE SCALE GENOMIC DNA]</scope>
    <source>
        <strain evidence="1 2">DSM 45499</strain>
    </source>
</reference>
<protein>
    <submittedName>
        <fullName evidence="1">Uncharacterized protein</fullName>
    </submittedName>
</protein>
<name>A0A4R7V7P7_9PSEU</name>
<dbReference type="Proteomes" id="UP000294927">
    <property type="component" value="Unassembled WGS sequence"/>
</dbReference>
<gene>
    <name evidence="1" type="ORF">CLV71_114114</name>
</gene>
<evidence type="ECO:0000313" key="2">
    <source>
        <dbReference type="Proteomes" id="UP000294927"/>
    </source>
</evidence>
<sequence>MNLTDVTAAARLIRYALATKERPSGDGQYRVLLDRYRTNTEFAEIVGRVADGLGLDVRMPTQLGLLIAGHADGPFAVTLDNSGLPLRTQHKLQDRRCFGLLLVALVAYAYPNGEALVDTTNPTVRAIELERFLTRHITTAIEAADESDDEIDQQLGAAARTWLDLPEVLPSERGGLRRDCRRDYVQKTLDYLVVQGRARREMALDDEHGSVYALNDRFRVGISEVTESVVFEVLARASRDVDDEVES</sequence>
<proteinExistence type="predicted"/>